<dbReference type="EMBL" id="JAJA02000003">
    <property type="protein sequence ID" value="KWS02059.1"/>
    <property type="molecule type" value="Genomic_DNA"/>
</dbReference>
<dbReference type="RefSeq" id="WP_036109380.1">
    <property type="nucleotide sequence ID" value="NZ_JAJA02000003.1"/>
</dbReference>
<feature type="signal peptide" evidence="1">
    <location>
        <begin position="1"/>
        <end position="23"/>
    </location>
</feature>
<accession>A0A125TZH5</accession>
<keyword evidence="1" id="KW-0732">Signal</keyword>
<feature type="chain" id="PRO_5007180278" evidence="1">
    <location>
        <begin position="24"/>
        <end position="128"/>
    </location>
</feature>
<protein>
    <submittedName>
        <fullName evidence="2">Uncharacterized protein</fullName>
    </submittedName>
</protein>
<sequence>MNAKLVKWSLSAVLILAASPALAAAPPACKSLPKDVAKMIQSFDSCARTENPTVACEKLKLNARVYENDKGLLPPLGPIGPKYWRAAPALLGSPQGLVYLVQESAKGRPIAQRYYTGDSFGAFCTIKK</sequence>
<reference evidence="2 3" key="1">
    <citation type="journal article" date="2014" name="Genome Announc.">
        <title>Draft Genome Sequence of Lysobacter capsici AZ78, a Bacterium Antagonistic to Plant-Pathogenic Oomycetes.</title>
        <authorList>
            <person name="Puopolo G."/>
            <person name="Sonego P."/>
            <person name="Engelen K."/>
            <person name="Pertot I."/>
        </authorList>
    </citation>
    <scope>NUCLEOTIDE SEQUENCE [LARGE SCALE GENOMIC DNA]</scope>
    <source>
        <strain evidence="2 3">AZ78</strain>
    </source>
</reference>
<dbReference type="OrthoDB" id="6027919at2"/>
<proteinExistence type="predicted"/>
<organism evidence="2 3">
    <name type="scientific">Lysobacter capsici AZ78</name>
    <dbReference type="NCBI Taxonomy" id="1444315"/>
    <lineage>
        <taxon>Bacteria</taxon>
        <taxon>Pseudomonadati</taxon>
        <taxon>Pseudomonadota</taxon>
        <taxon>Gammaproteobacteria</taxon>
        <taxon>Lysobacterales</taxon>
        <taxon>Lysobacteraceae</taxon>
        <taxon>Lysobacter</taxon>
    </lineage>
</organism>
<evidence type="ECO:0000313" key="3">
    <source>
        <dbReference type="Proteomes" id="UP000023435"/>
    </source>
</evidence>
<dbReference type="Proteomes" id="UP000023435">
    <property type="component" value="Unassembled WGS sequence"/>
</dbReference>
<dbReference type="AlphaFoldDB" id="A0A125TZH5"/>
<evidence type="ECO:0000313" key="2">
    <source>
        <dbReference type="EMBL" id="KWS02059.1"/>
    </source>
</evidence>
<gene>
    <name evidence="2" type="ORF">AZ78_5192</name>
</gene>
<keyword evidence="3" id="KW-1185">Reference proteome</keyword>
<name>A0A125TZH5_9GAMM</name>
<comment type="caution">
    <text evidence="2">The sequence shown here is derived from an EMBL/GenBank/DDBJ whole genome shotgun (WGS) entry which is preliminary data.</text>
</comment>
<evidence type="ECO:0000256" key="1">
    <source>
        <dbReference type="SAM" id="SignalP"/>
    </source>
</evidence>